<dbReference type="SUPFAM" id="SSF56235">
    <property type="entry name" value="N-terminal nucleophile aminohydrolases (Ntn hydrolases)"/>
    <property type="match status" value="1"/>
</dbReference>
<comment type="caution">
    <text evidence="1">The sequence shown here is derived from an EMBL/GenBank/DDBJ whole genome shotgun (WGS) entry which is preliminary data.</text>
</comment>
<dbReference type="EMBL" id="SFCI01000076">
    <property type="protein sequence ID" value="TFY82817.1"/>
    <property type="molecule type" value="Genomic_DNA"/>
</dbReference>
<dbReference type="Pfam" id="PF01112">
    <property type="entry name" value="Asparaginase_2"/>
    <property type="match status" value="1"/>
</dbReference>
<dbReference type="InterPro" id="IPR029055">
    <property type="entry name" value="Ntn_hydrolases_N"/>
</dbReference>
<proteinExistence type="predicted"/>
<dbReference type="PANTHER" id="PTHR10188:SF6">
    <property type="entry name" value="N(4)-(BETA-N-ACETYLGLUCOSAMINYL)-L-ASPARAGINASE"/>
    <property type="match status" value="1"/>
</dbReference>
<dbReference type="OrthoDB" id="3025236at2759"/>
<organism evidence="1 2">
    <name type="scientific">Hericium alpestre</name>
    <dbReference type="NCBI Taxonomy" id="135208"/>
    <lineage>
        <taxon>Eukaryota</taxon>
        <taxon>Fungi</taxon>
        <taxon>Dikarya</taxon>
        <taxon>Basidiomycota</taxon>
        <taxon>Agaricomycotina</taxon>
        <taxon>Agaricomycetes</taxon>
        <taxon>Russulales</taxon>
        <taxon>Hericiaceae</taxon>
        <taxon>Hericium</taxon>
    </lineage>
</organism>
<reference evidence="1 2" key="1">
    <citation type="submission" date="2019-02" db="EMBL/GenBank/DDBJ databases">
        <title>Genome sequencing of the rare red list fungi Hericium alpestre (H. flagellum).</title>
        <authorList>
            <person name="Buettner E."/>
            <person name="Kellner H."/>
        </authorList>
    </citation>
    <scope>NUCLEOTIDE SEQUENCE [LARGE SCALE GENOMIC DNA]</scope>
    <source>
        <strain evidence="1 2">DSM 108284</strain>
    </source>
</reference>
<accession>A0A4Z0A902</accession>
<gene>
    <name evidence="1" type="ORF">EWM64_g1186</name>
</gene>
<feature type="non-terminal residue" evidence="1">
    <location>
        <position position="126"/>
    </location>
</feature>
<dbReference type="STRING" id="135208.A0A4Z0A902"/>
<dbReference type="PANTHER" id="PTHR10188">
    <property type="entry name" value="L-ASPARAGINASE"/>
    <property type="match status" value="1"/>
</dbReference>
<evidence type="ECO:0000313" key="2">
    <source>
        <dbReference type="Proteomes" id="UP000298061"/>
    </source>
</evidence>
<keyword evidence="2" id="KW-1185">Reference proteome</keyword>
<dbReference type="GO" id="GO:0016811">
    <property type="term" value="F:hydrolase activity, acting on carbon-nitrogen (but not peptide) bonds, in linear amides"/>
    <property type="evidence" value="ECO:0007669"/>
    <property type="project" value="UniProtKB-ARBA"/>
</dbReference>
<name>A0A4Z0A902_9AGAM</name>
<evidence type="ECO:0008006" key="3">
    <source>
        <dbReference type="Google" id="ProtNLM"/>
    </source>
</evidence>
<sequence>MASPYDSQEKRSLLPKASPNGKYALVIHGGAFASFKEAVIKTPGREDEYKAALSKALLAGYAVLQDGGEAMDAAVAAVMIMENNPLFNSGKGAVFNAEGKNELETSIMLSKPPASHPHIPATRKGL</sequence>
<protein>
    <recommendedName>
        <fullName evidence="3">Asparaginase</fullName>
    </recommendedName>
</protein>
<dbReference type="InterPro" id="IPR000246">
    <property type="entry name" value="Peptidase_T2"/>
</dbReference>
<dbReference type="AlphaFoldDB" id="A0A4Z0A902"/>
<evidence type="ECO:0000313" key="1">
    <source>
        <dbReference type="EMBL" id="TFY82817.1"/>
    </source>
</evidence>
<dbReference type="Proteomes" id="UP000298061">
    <property type="component" value="Unassembled WGS sequence"/>
</dbReference>